<evidence type="ECO:0000256" key="2">
    <source>
        <dbReference type="ARBA" id="ARBA00008156"/>
    </source>
</evidence>
<dbReference type="Pfam" id="PF13442">
    <property type="entry name" value="Cytochrome_CBB3"/>
    <property type="match status" value="1"/>
</dbReference>
<name>A0A3M9NJ48_9BACT</name>
<evidence type="ECO:0000256" key="6">
    <source>
        <dbReference type="ARBA" id="ARBA00023002"/>
    </source>
</evidence>
<dbReference type="EMBL" id="RJJR01000004">
    <property type="protein sequence ID" value="RNI37819.1"/>
    <property type="molecule type" value="Genomic_DNA"/>
</dbReference>
<protein>
    <submittedName>
        <fullName evidence="10">Pyrroloquinoline quinone-dependent dehydrogenase</fullName>
    </submittedName>
</protein>
<gene>
    <name evidence="10" type="ORF">EFY79_06100</name>
</gene>
<evidence type="ECO:0000256" key="4">
    <source>
        <dbReference type="ARBA" id="ARBA00022723"/>
    </source>
</evidence>
<evidence type="ECO:0000256" key="1">
    <source>
        <dbReference type="ARBA" id="ARBA00001931"/>
    </source>
</evidence>
<evidence type="ECO:0000256" key="3">
    <source>
        <dbReference type="ARBA" id="ARBA00022617"/>
    </source>
</evidence>
<evidence type="ECO:0000259" key="9">
    <source>
        <dbReference type="PROSITE" id="PS51007"/>
    </source>
</evidence>
<keyword evidence="11" id="KW-1185">Reference proteome</keyword>
<dbReference type="PANTHER" id="PTHR32303">
    <property type="entry name" value="QUINOPROTEIN ALCOHOL DEHYDROGENASE (CYTOCHROME C)"/>
    <property type="match status" value="1"/>
</dbReference>
<keyword evidence="6" id="KW-0560">Oxidoreductase</keyword>
<reference evidence="10 11" key="1">
    <citation type="submission" date="2018-11" db="EMBL/GenBank/DDBJ databases">
        <title>Draft genome sequence of Ferruginibacter sp. BO-59.</title>
        <authorList>
            <person name="Im W.T."/>
        </authorList>
    </citation>
    <scope>NUCLEOTIDE SEQUENCE [LARGE SCALE GENOMIC DNA]</scope>
    <source>
        <strain evidence="10 11">BO-59</strain>
    </source>
</reference>
<dbReference type="GO" id="GO:0046872">
    <property type="term" value="F:metal ion binding"/>
    <property type="evidence" value="ECO:0007669"/>
    <property type="project" value="UniProtKB-KW"/>
</dbReference>
<keyword evidence="3 8" id="KW-0349">Heme</keyword>
<comment type="cofactor">
    <cofactor evidence="1">
        <name>pyrroloquinoline quinone</name>
        <dbReference type="ChEBI" id="CHEBI:58442"/>
    </cofactor>
</comment>
<dbReference type="Gene3D" id="2.140.10.10">
    <property type="entry name" value="Quinoprotein alcohol dehydrogenase-like superfamily"/>
    <property type="match status" value="2"/>
</dbReference>
<dbReference type="SUPFAM" id="SSF50998">
    <property type="entry name" value="Quinoprotein alcohol dehydrogenase-like"/>
    <property type="match status" value="1"/>
</dbReference>
<dbReference type="InterPro" id="IPR018391">
    <property type="entry name" value="PQQ_b-propeller_rpt"/>
</dbReference>
<dbReference type="GO" id="GO:0009055">
    <property type="term" value="F:electron transfer activity"/>
    <property type="evidence" value="ECO:0007669"/>
    <property type="project" value="InterPro"/>
</dbReference>
<dbReference type="RefSeq" id="WP_123119807.1">
    <property type="nucleotide sequence ID" value="NZ_RJJR01000004.1"/>
</dbReference>
<dbReference type="InterPro" id="IPR036909">
    <property type="entry name" value="Cyt_c-like_dom_sf"/>
</dbReference>
<dbReference type="Gene3D" id="1.10.760.10">
    <property type="entry name" value="Cytochrome c-like domain"/>
    <property type="match status" value="1"/>
</dbReference>
<evidence type="ECO:0000313" key="10">
    <source>
        <dbReference type="EMBL" id="RNI37819.1"/>
    </source>
</evidence>
<sequence>MNHIKRCIRILLLVIFFGCHDDNNNGFASWSVYKGDATSASYSSLTQINKENVQLLKLAWTFYPNDTIEGARSERSECNPIVVDSIMYITSARHRVYAINAGTGKRIWAFDPFNGGSGGGVNRGVAFWEDGNDKRILFTAGNHLFALNAMNGTPITKFGENGKVNLNEGMRGDPKVISIVPTSPGIVFEDLLILGTEVSELYGAEPGYERAYNIRTGKLEWTFHTIPLPGEVGYETWPKDAWKYVGGANDWGGMSLDKNRGIVYLATGSPTYDSYGADRKGKNLFGNCVIALDAKTGKLKWYYQTVHHDLWDYDLPAPPNLVTIERNGKKIDAVAQVSKVGFLYLLNRETGEPIFPIEEKPVPPSDVPGEEAWPTQPFPSKPKPFARQFMTKEDLSDFSPEVHDSLLKQFNNLRYEGLFTPPSIQGTLSLPATVGGAEWGGAAYDPYTNIIYVKSNESPEISLLQKIDRNNKNLQGLSDYEKGRKLYMTYCAGCHGVDRNGNGLQNPSLVKISERKNKESILNKIRHGGGRMPSFADILKKREEEAIIAYLYENKNKSSSATDDNLLEIQRNELAVKNAKKEGNIEDSAARYLNVTAYRSFKDRDGNPGIKPPWGTLNAINLNTGEYEWKIPVGNIEKLQKEDGPITGSQSMTGPIVTSGGLVFLGGMRDKKLLAFDKKTGNLLWQIILPGMATSNPSTYMYNGKQFIAVSVSGNKENEGGSVMSFALP</sequence>
<dbReference type="GO" id="GO:0020037">
    <property type="term" value="F:heme binding"/>
    <property type="evidence" value="ECO:0007669"/>
    <property type="project" value="InterPro"/>
</dbReference>
<accession>A0A3M9NJ48</accession>
<evidence type="ECO:0000313" key="11">
    <source>
        <dbReference type="Proteomes" id="UP000267223"/>
    </source>
</evidence>
<comment type="caution">
    <text evidence="10">The sequence shown here is derived from an EMBL/GenBank/DDBJ whole genome shotgun (WGS) entry which is preliminary data.</text>
</comment>
<dbReference type="CDD" id="cd10280">
    <property type="entry name" value="PQQ_mGDH"/>
    <property type="match status" value="1"/>
</dbReference>
<evidence type="ECO:0000256" key="5">
    <source>
        <dbReference type="ARBA" id="ARBA00022729"/>
    </source>
</evidence>
<proteinExistence type="inferred from homology"/>
<dbReference type="OrthoDB" id="9794322at2"/>
<dbReference type="PROSITE" id="PS51007">
    <property type="entry name" value="CYTC"/>
    <property type="match status" value="1"/>
</dbReference>
<evidence type="ECO:0000256" key="7">
    <source>
        <dbReference type="ARBA" id="ARBA00023004"/>
    </source>
</evidence>
<dbReference type="Proteomes" id="UP000267223">
    <property type="component" value="Unassembled WGS sequence"/>
</dbReference>
<dbReference type="GO" id="GO:0008876">
    <property type="term" value="F:quinoprotein glucose dehydrogenase activity"/>
    <property type="evidence" value="ECO:0007669"/>
    <property type="project" value="TreeGrafter"/>
</dbReference>
<dbReference type="SMART" id="SM00564">
    <property type="entry name" value="PQQ"/>
    <property type="match status" value="5"/>
</dbReference>
<keyword evidence="7 8" id="KW-0408">Iron</keyword>
<dbReference type="PANTHER" id="PTHR32303:SF4">
    <property type="entry name" value="QUINOPROTEIN GLUCOSE DEHYDROGENASE"/>
    <property type="match status" value="1"/>
</dbReference>
<dbReference type="Pfam" id="PF01011">
    <property type="entry name" value="PQQ"/>
    <property type="match status" value="2"/>
</dbReference>
<organism evidence="10 11">
    <name type="scientific">Hanamia caeni</name>
    <dbReference type="NCBI Taxonomy" id="2294116"/>
    <lineage>
        <taxon>Bacteria</taxon>
        <taxon>Pseudomonadati</taxon>
        <taxon>Bacteroidota</taxon>
        <taxon>Chitinophagia</taxon>
        <taxon>Chitinophagales</taxon>
        <taxon>Chitinophagaceae</taxon>
        <taxon>Hanamia</taxon>
    </lineage>
</organism>
<dbReference type="GO" id="GO:0016020">
    <property type="term" value="C:membrane"/>
    <property type="evidence" value="ECO:0007669"/>
    <property type="project" value="InterPro"/>
</dbReference>
<dbReference type="InterPro" id="IPR009056">
    <property type="entry name" value="Cyt_c-like_dom"/>
</dbReference>
<dbReference type="InterPro" id="IPR017511">
    <property type="entry name" value="PQQ_mDH"/>
</dbReference>
<dbReference type="SUPFAM" id="SSF46626">
    <property type="entry name" value="Cytochrome c"/>
    <property type="match status" value="1"/>
</dbReference>
<evidence type="ECO:0000256" key="8">
    <source>
        <dbReference type="PROSITE-ProRule" id="PRU00433"/>
    </source>
</evidence>
<comment type="similarity">
    <text evidence="2">Belongs to the bacterial PQQ dehydrogenase family.</text>
</comment>
<dbReference type="InterPro" id="IPR002372">
    <property type="entry name" value="PQQ_rpt_dom"/>
</dbReference>
<dbReference type="GO" id="GO:0048038">
    <property type="term" value="F:quinone binding"/>
    <property type="evidence" value="ECO:0007669"/>
    <property type="project" value="InterPro"/>
</dbReference>
<keyword evidence="5" id="KW-0732">Signal</keyword>
<dbReference type="AlphaFoldDB" id="A0A3M9NJ48"/>
<keyword evidence="4 8" id="KW-0479">Metal-binding</keyword>
<feature type="domain" description="Cytochrome c" evidence="9">
    <location>
        <begin position="478"/>
        <end position="555"/>
    </location>
</feature>
<dbReference type="InterPro" id="IPR011047">
    <property type="entry name" value="Quinoprotein_ADH-like_sf"/>
</dbReference>